<evidence type="ECO:0000256" key="1">
    <source>
        <dbReference type="SAM" id="Coils"/>
    </source>
</evidence>
<dbReference type="Proteomes" id="UP001162060">
    <property type="component" value="Unassembled WGS sequence"/>
</dbReference>
<sequence length="640" mass="70649">MACTSPDQRDISTSPTTTSSSSQSHRHSSSTDPWGAFKTIATGLDLELDRESQLTTDVAANDDCRCIASSNLCKNAAVGARSTVDDNFHHQHIDLVAESDGGATAREQLVEDKLARVLADLASEQHNVCLAANAGNALLEELAAARKELDSVQDILEAVQLERDEVVRETQRVYDRNVALETALQRYNVPCESWNLTGAQNVRNPEQQMQQQPPSLTSCRSGATAVSCEQCATRRASMLQLEQRVDEVNRRCLQSELACEREQLRRRQLEEEVTQLQQQNSQQSLELLRAQTEREFLTAQLEQQSKELEGIQAGRHTLRRTLRRLEAENVELQANMSARDDCIQKLDLCKARATTQLQVAENRTASAQAETERVTKTFEQFQRQLMQALEQQRERESSSGGVGNRVDVGELCESEIMEQLLQDATREVAALRLKNRVLRHQHSSGGSPTESRARVGRHKTLSMDDLDSFTLTAANVLALDNRPISHAAESEDEHRVVMTHEKQLGIGSNGDSGYPTRAPSLVSRSSEPSSPSDTNNNCSSFNAHARDPEEAGRLVTDSDNASVRNRRPSVKELSRAIIELPPSSPLYFSLSFIACATAATAASLLVHRTSTSFSAPRHTTRTCSSATVTETNDTSTSRVS</sequence>
<dbReference type="AlphaFoldDB" id="A0AAV1UIB5"/>
<feature type="compositionally biased region" description="Low complexity" evidence="2">
    <location>
        <begin position="519"/>
        <end position="532"/>
    </location>
</feature>
<name>A0AAV1UIB5_9STRA</name>
<organism evidence="3 4">
    <name type="scientific">Peronospora matthiolae</name>
    <dbReference type="NCBI Taxonomy" id="2874970"/>
    <lineage>
        <taxon>Eukaryota</taxon>
        <taxon>Sar</taxon>
        <taxon>Stramenopiles</taxon>
        <taxon>Oomycota</taxon>
        <taxon>Peronosporomycetes</taxon>
        <taxon>Peronosporales</taxon>
        <taxon>Peronosporaceae</taxon>
        <taxon>Peronospora</taxon>
    </lineage>
</organism>
<protein>
    <submittedName>
        <fullName evidence="3">Uncharacterized protein</fullName>
    </submittedName>
</protein>
<keyword evidence="1" id="KW-0175">Coiled coil</keyword>
<feature type="compositionally biased region" description="Low complexity" evidence="2">
    <location>
        <begin position="12"/>
        <end position="23"/>
    </location>
</feature>
<reference evidence="3" key="1">
    <citation type="submission" date="2024-01" db="EMBL/GenBank/DDBJ databases">
        <authorList>
            <person name="Webb A."/>
        </authorList>
    </citation>
    <scope>NUCLEOTIDE SEQUENCE</scope>
    <source>
        <strain evidence="3">Pm1</strain>
    </source>
</reference>
<accession>A0AAV1UIB5</accession>
<feature type="coiled-coil region" evidence="1">
    <location>
        <begin position="414"/>
        <end position="441"/>
    </location>
</feature>
<evidence type="ECO:0000256" key="2">
    <source>
        <dbReference type="SAM" id="MobiDB-lite"/>
    </source>
</evidence>
<feature type="region of interest" description="Disordered" evidence="2">
    <location>
        <begin position="503"/>
        <end position="568"/>
    </location>
</feature>
<proteinExistence type="predicted"/>
<evidence type="ECO:0000313" key="3">
    <source>
        <dbReference type="EMBL" id="CAK7932774.1"/>
    </source>
</evidence>
<feature type="coiled-coil region" evidence="1">
    <location>
        <begin position="238"/>
        <end position="370"/>
    </location>
</feature>
<evidence type="ECO:0000313" key="4">
    <source>
        <dbReference type="Proteomes" id="UP001162060"/>
    </source>
</evidence>
<feature type="coiled-coil region" evidence="1">
    <location>
        <begin position="142"/>
        <end position="169"/>
    </location>
</feature>
<feature type="region of interest" description="Disordered" evidence="2">
    <location>
        <begin position="1"/>
        <end position="34"/>
    </location>
</feature>
<gene>
    <name evidence="3" type="ORF">PM001_LOCUS17924</name>
</gene>
<feature type="compositionally biased region" description="Polar residues" evidence="2">
    <location>
        <begin position="533"/>
        <end position="542"/>
    </location>
</feature>
<dbReference type="EMBL" id="CAKLBY020000192">
    <property type="protein sequence ID" value="CAK7932774.1"/>
    <property type="molecule type" value="Genomic_DNA"/>
</dbReference>
<comment type="caution">
    <text evidence="3">The sequence shown here is derived from an EMBL/GenBank/DDBJ whole genome shotgun (WGS) entry which is preliminary data.</text>
</comment>